<reference evidence="6" key="2">
    <citation type="journal article" date="2010" name="Genome Res.">
        <title>Population genomic sequencing of Coccidioides fungi reveals recent hybridization and transposon control.</title>
        <authorList>
            <person name="Neafsey D.E."/>
            <person name="Barker B.M."/>
            <person name="Sharpton T.J."/>
            <person name="Stajich J.E."/>
            <person name="Park D.J."/>
            <person name="Whiston E."/>
            <person name="Hung C.-Y."/>
            <person name="McMahan C."/>
            <person name="White J."/>
            <person name="Sykes S."/>
            <person name="Heiman D."/>
            <person name="Young S."/>
            <person name="Zeng Q."/>
            <person name="Abouelleil A."/>
            <person name="Aftuck L."/>
            <person name="Bessette D."/>
            <person name="Brown A."/>
            <person name="FitzGerald M."/>
            <person name="Lui A."/>
            <person name="Macdonald J.P."/>
            <person name="Priest M."/>
            <person name="Orbach M.J."/>
            <person name="Galgiani J.N."/>
            <person name="Kirkland T.N."/>
            <person name="Cole G.T."/>
            <person name="Birren B.W."/>
            <person name="Henn M.R."/>
            <person name="Taylor J.W."/>
            <person name="Rounsley S.D."/>
        </authorList>
    </citation>
    <scope>GENOME REANNOTATION</scope>
    <source>
        <strain evidence="6">RS</strain>
    </source>
</reference>
<keyword evidence="2" id="KW-1133">Transmembrane helix</keyword>
<evidence type="ECO:0000256" key="2">
    <source>
        <dbReference type="SAM" id="Phobius"/>
    </source>
</evidence>
<name>A0A0E1RWM9_COCIM</name>
<dbReference type="VEuPathDB" id="FungiDB:CIMG_07881"/>
<dbReference type="PANTHER" id="PTHR42028">
    <property type="entry name" value="CHROMOSOME 1, WHOLE GENOME SHOTGUN SEQUENCE"/>
    <property type="match status" value="1"/>
</dbReference>
<dbReference type="OMA" id="WGWNYTN"/>
<accession>A0A0E1RWM9</accession>
<organism evidence="5 6">
    <name type="scientific">Coccidioides immitis (strain RS)</name>
    <name type="common">Valley fever fungus</name>
    <dbReference type="NCBI Taxonomy" id="246410"/>
    <lineage>
        <taxon>Eukaryota</taxon>
        <taxon>Fungi</taxon>
        <taxon>Dikarya</taxon>
        <taxon>Ascomycota</taxon>
        <taxon>Pezizomycotina</taxon>
        <taxon>Eurotiomycetes</taxon>
        <taxon>Eurotiomycetidae</taxon>
        <taxon>Onygenales</taxon>
        <taxon>Onygenaceae</taxon>
        <taxon>Coccidioides</taxon>
    </lineage>
</organism>
<gene>
    <name evidence="5" type="ORF">CIMG_07881</name>
</gene>
<dbReference type="Pfam" id="PF23585">
    <property type="entry name" value="DUF7137"/>
    <property type="match status" value="1"/>
</dbReference>
<feature type="chain" id="PRO_5002385655" description="DUF7137 domain-containing protein" evidence="3">
    <location>
        <begin position="23"/>
        <end position="278"/>
    </location>
</feature>
<dbReference type="OrthoDB" id="2435509at2759"/>
<feature type="domain" description="DUF7137" evidence="4">
    <location>
        <begin position="108"/>
        <end position="238"/>
    </location>
</feature>
<evidence type="ECO:0000256" key="1">
    <source>
        <dbReference type="SAM" id="MobiDB-lite"/>
    </source>
</evidence>
<keyword evidence="2" id="KW-0812">Transmembrane</keyword>
<sequence length="278" mass="30064">MRTFSFILLICSLLVLVSSVAASYPPERRYPNNGFAKRQDSETITEAPEPTGSTDPTGTNTRTPERTGTNTDSPSETGTKTDAETGTDAKSTGTKTTKPKVTSVDPRLPPGGIKLITPAPLDGSTYIKIGDYATFAWNYTSVKITPSAVDVVAYCSRNKHAYTIAANQSFAETGMVTWNTNKTDVPLLTEIYTLLVYDVEVGPSDLPGPGQLGAQPTFRFGVYKPQEYTPLSKSECVTCLNNAAVSETQQQAFFFMFGMIVITICSFSWFASGFGLFA</sequence>
<dbReference type="AlphaFoldDB" id="A0A0E1RWM9"/>
<feature type="region of interest" description="Disordered" evidence="1">
    <location>
        <begin position="24"/>
        <end position="111"/>
    </location>
</feature>
<keyword evidence="6" id="KW-1185">Reference proteome</keyword>
<dbReference type="PANTHER" id="PTHR42028:SF1">
    <property type="entry name" value="YALI0E30657P"/>
    <property type="match status" value="1"/>
</dbReference>
<dbReference type="InterPro" id="IPR055561">
    <property type="entry name" value="DUF7137"/>
</dbReference>
<evidence type="ECO:0000313" key="5">
    <source>
        <dbReference type="EMBL" id="EAS29135.1"/>
    </source>
</evidence>
<evidence type="ECO:0000259" key="4">
    <source>
        <dbReference type="Pfam" id="PF23585"/>
    </source>
</evidence>
<keyword evidence="3" id="KW-0732">Signal</keyword>
<protein>
    <recommendedName>
        <fullName evidence="4">DUF7137 domain-containing protein</fullName>
    </recommendedName>
</protein>
<evidence type="ECO:0000313" key="6">
    <source>
        <dbReference type="Proteomes" id="UP000001261"/>
    </source>
</evidence>
<evidence type="ECO:0000256" key="3">
    <source>
        <dbReference type="SAM" id="SignalP"/>
    </source>
</evidence>
<dbReference type="InParanoid" id="A0A0E1RWM9"/>
<proteinExistence type="predicted"/>
<dbReference type="GeneID" id="4560620"/>
<dbReference type="Proteomes" id="UP000001261">
    <property type="component" value="Unassembled WGS sequence"/>
</dbReference>
<dbReference type="KEGG" id="cim:CIMG_07881"/>
<feature type="compositionally biased region" description="Polar residues" evidence="1">
    <location>
        <begin position="88"/>
        <end position="100"/>
    </location>
</feature>
<dbReference type="RefSeq" id="XP_001240718.1">
    <property type="nucleotide sequence ID" value="XM_001240717.1"/>
</dbReference>
<dbReference type="EMBL" id="GG704913">
    <property type="protein sequence ID" value="EAS29135.1"/>
    <property type="molecule type" value="Genomic_DNA"/>
</dbReference>
<reference evidence="6" key="1">
    <citation type="journal article" date="2009" name="Genome Res.">
        <title>Comparative genomic analyses of the human fungal pathogens Coccidioides and their relatives.</title>
        <authorList>
            <person name="Sharpton T.J."/>
            <person name="Stajich J.E."/>
            <person name="Rounsley S.D."/>
            <person name="Gardner M.J."/>
            <person name="Wortman J.R."/>
            <person name="Jordar V.S."/>
            <person name="Maiti R."/>
            <person name="Kodira C.D."/>
            <person name="Neafsey D.E."/>
            <person name="Zeng Q."/>
            <person name="Hung C.-Y."/>
            <person name="McMahan C."/>
            <person name="Muszewska A."/>
            <person name="Grynberg M."/>
            <person name="Mandel M.A."/>
            <person name="Kellner E.M."/>
            <person name="Barker B.M."/>
            <person name="Galgiani J.N."/>
            <person name="Orbach M.J."/>
            <person name="Kirkland T.N."/>
            <person name="Cole G.T."/>
            <person name="Henn M.R."/>
            <person name="Birren B.W."/>
            <person name="Taylor J.W."/>
        </authorList>
    </citation>
    <scope>NUCLEOTIDE SEQUENCE [LARGE SCALE GENOMIC DNA]</scope>
    <source>
        <strain evidence="6">RS</strain>
    </source>
</reference>
<feature type="signal peptide" evidence="3">
    <location>
        <begin position="1"/>
        <end position="22"/>
    </location>
</feature>
<feature type="transmembrane region" description="Helical" evidence="2">
    <location>
        <begin position="252"/>
        <end position="277"/>
    </location>
</feature>
<dbReference type="STRING" id="246410.A0A0E1RWM9"/>
<feature type="compositionally biased region" description="Polar residues" evidence="1">
    <location>
        <begin position="51"/>
        <end position="80"/>
    </location>
</feature>
<keyword evidence="2" id="KW-0472">Membrane</keyword>